<evidence type="ECO:0000259" key="2">
    <source>
        <dbReference type="Pfam" id="PF14478"/>
    </source>
</evidence>
<dbReference type="Gene3D" id="2.170.130.30">
    <property type="match status" value="1"/>
</dbReference>
<dbReference type="Proteomes" id="UP001591681">
    <property type="component" value="Unassembled WGS sequence"/>
</dbReference>
<dbReference type="EMBL" id="JBHFQA010000008">
    <property type="protein sequence ID" value="KAL2094980.1"/>
    <property type="molecule type" value="Genomic_DNA"/>
</dbReference>
<evidence type="ECO:0000256" key="1">
    <source>
        <dbReference type="SAM" id="SignalP"/>
    </source>
</evidence>
<comment type="caution">
    <text evidence="3">The sequence shown here is derived from an EMBL/GenBank/DDBJ whole genome shotgun (WGS) entry which is preliminary data.</text>
</comment>
<feature type="chain" id="PRO_5044799909" description="Transcobalamin-like C-terminal domain-containing protein" evidence="1">
    <location>
        <begin position="25"/>
        <end position="137"/>
    </location>
</feature>
<feature type="signal peptide" evidence="1">
    <location>
        <begin position="1"/>
        <end position="24"/>
    </location>
</feature>
<dbReference type="PANTHER" id="PTHR10559:SF18">
    <property type="entry name" value="TRANSCOBALAMIN II"/>
    <property type="match status" value="1"/>
</dbReference>
<keyword evidence="1" id="KW-0732">Signal</keyword>
<proteinExistence type="predicted"/>
<protein>
    <recommendedName>
        <fullName evidence="2">Transcobalamin-like C-terminal domain-containing protein</fullName>
    </recommendedName>
</protein>
<dbReference type="AlphaFoldDB" id="A0ABD1K756"/>
<name>A0ABD1K756_9TELE</name>
<gene>
    <name evidence="3" type="ORF">ACEWY4_009699</name>
</gene>
<evidence type="ECO:0000313" key="4">
    <source>
        <dbReference type="Proteomes" id="UP001591681"/>
    </source>
</evidence>
<dbReference type="PANTHER" id="PTHR10559">
    <property type="entry name" value="TRANSCOBALAMIN-1/GASTRIC INTRINSIC FACTOR"/>
    <property type="match status" value="1"/>
</dbReference>
<reference evidence="3 4" key="1">
    <citation type="submission" date="2024-09" db="EMBL/GenBank/DDBJ databases">
        <title>A chromosome-level genome assembly of Gray's grenadier anchovy, Coilia grayii.</title>
        <authorList>
            <person name="Fu Z."/>
        </authorList>
    </citation>
    <scope>NUCLEOTIDE SEQUENCE [LARGE SCALE GENOMIC DNA]</scope>
    <source>
        <strain evidence="3">G4</strain>
        <tissue evidence="3">Muscle</tissue>
    </source>
</reference>
<sequence>MALRLFTALCLMAPMLLLGPQITAEQLQEIQFQLGVKNEIYNSPFVVYDATCKPGGVLLGAMRRLHQTNNDFKFTVTENNDYGYYLESVNGLAGNNAEHTYWQILSHVDGTFTPTPVGVGCYIPKANEVIVFNFTTW</sequence>
<feature type="domain" description="Transcobalamin-like C-terminal" evidence="2">
    <location>
        <begin position="77"/>
        <end position="135"/>
    </location>
</feature>
<organism evidence="3 4">
    <name type="scientific">Coilia grayii</name>
    <name type="common">Gray's grenadier anchovy</name>
    <dbReference type="NCBI Taxonomy" id="363190"/>
    <lineage>
        <taxon>Eukaryota</taxon>
        <taxon>Metazoa</taxon>
        <taxon>Chordata</taxon>
        <taxon>Craniata</taxon>
        <taxon>Vertebrata</taxon>
        <taxon>Euteleostomi</taxon>
        <taxon>Actinopterygii</taxon>
        <taxon>Neopterygii</taxon>
        <taxon>Teleostei</taxon>
        <taxon>Clupei</taxon>
        <taxon>Clupeiformes</taxon>
        <taxon>Clupeoidei</taxon>
        <taxon>Engraulidae</taxon>
        <taxon>Coilinae</taxon>
        <taxon>Coilia</taxon>
    </lineage>
</organism>
<accession>A0ABD1K756</accession>
<dbReference type="InterPro" id="IPR051588">
    <property type="entry name" value="Cobalamin_Transport"/>
</dbReference>
<dbReference type="Pfam" id="PF14478">
    <property type="entry name" value="DUF4430"/>
    <property type="match status" value="1"/>
</dbReference>
<dbReference type="InterPro" id="IPR027954">
    <property type="entry name" value="Transcobalamin-like_C"/>
</dbReference>
<evidence type="ECO:0000313" key="3">
    <source>
        <dbReference type="EMBL" id="KAL2094980.1"/>
    </source>
</evidence>
<keyword evidence="4" id="KW-1185">Reference proteome</keyword>